<sequence>MLCMIHTVHEGTIAQVRLERPSSYRKKCTASASRPRGCWSKARSSRQHWIRLEDNRRESKTWNMSEQEKQLIKKRQNSYIFSYLFLFTMKMRYDTEQQV</sequence>
<organism evidence="1 2">
    <name type="scientific">Hexamita inflata</name>
    <dbReference type="NCBI Taxonomy" id="28002"/>
    <lineage>
        <taxon>Eukaryota</taxon>
        <taxon>Metamonada</taxon>
        <taxon>Diplomonadida</taxon>
        <taxon>Hexamitidae</taxon>
        <taxon>Hexamitinae</taxon>
        <taxon>Hexamita</taxon>
    </lineage>
</organism>
<evidence type="ECO:0000313" key="1">
    <source>
        <dbReference type="EMBL" id="CAL6003606.1"/>
    </source>
</evidence>
<evidence type="ECO:0000313" key="2">
    <source>
        <dbReference type="Proteomes" id="UP001642409"/>
    </source>
</evidence>
<name>A0ABP1HW96_9EUKA</name>
<dbReference type="EMBL" id="CAXDID020000047">
    <property type="protein sequence ID" value="CAL6003606.1"/>
    <property type="molecule type" value="Genomic_DNA"/>
</dbReference>
<gene>
    <name evidence="1" type="ORF">HINF_LOCUS18486</name>
</gene>
<accession>A0ABP1HW96</accession>
<dbReference type="Proteomes" id="UP001642409">
    <property type="component" value="Unassembled WGS sequence"/>
</dbReference>
<proteinExistence type="predicted"/>
<reference evidence="1 2" key="1">
    <citation type="submission" date="2024-07" db="EMBL/GenBank/DDBJ databases">
        <authorList>
            <person name="Akdeniz Z."/>
        </authorList>
    </citation>
    <scope>NUCLEOTIDE SEQUENCE [LARGE SCALE GENOMIC DNA]</scope>
</reference>
<comment type="caution">
    <text evidence="1">The sequence shown here is derived from an EMBL/GenBank/DDBJ whole genome shotgun (WGS) entry which is preliminary data.</text>
</comment>
<keyword evidence="2" id="KW-1185">Reference proteome</keyword>
<protein>
    <submittedName>
        <fullName evidence="1">Hypothetical_protein</fullName>
    </submittedName>
</protein>